<organism evidence="3 4">
    <name type="scientific">Saezia sanguinis</name>
    <dbReference type="NCBI Taxonomy" id="1965230"/>
    <lineage>
        <taxon>Bacteria</taxon>
        <taxon>Pseudomonadati</taxon>
        <taxon>Pseudomonadota</taxon>
        <taxon>Betaproteobacteria</taxon>
        <taxon>Burkholderiales</taxon>
        <taxon>Saeziaceae</taxon>
        <taxon>Saezia</taxon>
    </lineage>
</organism>
<dbReference type="SUPFAM" id="SSF51126">
    <property type="entry name" value="Pectin lyase-like"/>
    <property type="match status" value="1"/>
</dbReference>
<dbReference type="RefSeq" id="WP_126977746.1">
    <property type="nucleotide sequence ID" value="NZ_PQSP01000001.1"/>
</dbReference>
<dbReference type="InterPro" id="IPR012332">
    <property type="entry name" value="Autotransporter_pectin_lyase_C"/>
</dbReference>
<sequence length="810" mass="85620" precursor="true">MIYSTIQKNQRPLGAAGRHAKSLPLSAISLALVGLIGTSLIFENAQATTFYTADSSNATTSTVGLSSGNLGSSTISNPSGLTSGSYNYNYAAIIFTSTTSGMFTFGQTFANADTVMILYSGVYDPSNPGAGGLVGNDDTDQANHESAIGSPTSVSCSGSSGLCPQISYSITAGITYTLFVSTFSPGSSLVFPFQFYSTGDVVFGIYSGRTPIDLMQPYYLSSELGVTVDPSFVGGTLKMDLANGIYTDDFTLANITTSTIDQNGNHSVFEGILSDATSGIPGSIVIDNTGTGGSVTFNAVNTYTGTTTINTGATLVIGDSNYPTAALSGGGDVIVNAGGTLGGYGSIAGNVSNTGIVAPGSAASALTTAVPFGQLTIQGDYIGNNGVLRLNAILGDDASSQTDKLAINGNASGTTYVVINSLGGIGGQTVEGIKIIDVGGTSTDNAFVQSGRIVAGTYEYSLVKGTTSGLDPQSWYLTSQYLGNNNNIYVMRPEGGSYIANLSAANTMFNTRLHDRLGETQYTDLITGQDKVTSMWIRYDYGHNRFEDNSGQTSTKSDRSLVQIGGDIAQWSSNGRNRFHLGVMGGYGRTDSDTNAALSGYSSSGKVEGYSVGLYGTWYANQEDKSGLYIDGWLLWNDMNAKVHGQGLYGESYDIKGVTASLEAGYAFQVGQMNENYGIWIQPQAQITWMGMDADDHIEYNGTFVKSNDNNVQTRLGARAYLSNINSSQATRSVVQPYFELNWIHNTKRFNVSMDGTKMRQDGAKDVGEVRLGVEANINQNTSLWLHVGHQMGSDSYRDTTAQFGLKYSF</sequence>
<dbReference type="PROSITE" id="PS51208">
    <property type="entry name" value="AUTOTRANSPORTER"/>
    <property type="match status" value="1"/>
</dbReference>
<dbReference type="InterPro" id="IPR011050">
    <property type="entry name" value="Pectin_lyase_fold/virulence"/>
</dbReference>
<proteinExistence type="predicted"/>
<name>A0A433SGR5_9BURK</name>
<dbReference type="SMART" id="SM00869">
    <property type="entry name" value="Autotransporter"/>
    <property type="match status" value="1"/>
</dbReference>
<dbReference type="EMBL" id="PQSP01000001">
    <property type="protein sequence ID" value="RUS67947.1"/>
    <property type="molecule type" value="Genomic_DNA"/>
</dbReference>
<dbReference type="AlphaFoldDB" id="A0A433SGR5"/>
<dbReference type="PANTHER" id="PTHR12338:SF5">
    <property type="entry name" value="ANTIGEN 43-RELATED"/>
    <property type="match status" value="1"/>
</dbReference>
<protein>
    <submittedName>
        <fullName evidence="3">Outer membrane protein IcsA autotransporter</fullName>
    </submittedName>
</protein>
<evidence type="ECO:0000313" key="4">
    <source>
        <dbReference type="Proteomes" id="UP000286947"/>
    </source>
</evidence>
<dbReference type="OrthoDB" id="8932702at2"/>
<dbReference type="InterPro" id="IPR005546">
    <property type="entry name" value="Autotransporte_beta"/>
</dbReference>
<dbReference type="InterPro" id="IPR043990">
    <property type="entry name" value="AC_1"/>
</dbReference>
<keyword evidence="1" id="KW-1133">Transmembrane helix</keyword>
<dbReference type="SUPFAM" id="SSF103515">
    <property type="entry name" value="Autotransporter"/>
    <property type="match status" value="1"/>
</dbReference>
<evidence type="ECO:0000313" key="3">
    <source>
        <dbReference type="EMBL" id="RUS67947.1"/>
    </source>
</evidence>
<feature type="transmembrane region" description="Helical" evidence="1">
    <location>
        <begin position="21"/>
        <end position="42"/>
    </location>
</feature>
<accession>A0A433SGR5</accession>
<dbReference type="Proteomes" id="UP000286947">
    <property type="component" value="Unassembled WGS sequence"/>
</dbReference>
<dbReference type="NCBIfam" id="TIGR01414">
    <property type="entry name" value="autotrans_barl"/>
    <property type="match status" value="1"/>
</dbReference>
<dbReference type="InterPro" id="IPR006315">
    <property type="entry name" value="OM_autotransptr_brl_dom"/>
</dbReference>
<dbReference type="Pfam" id="PF18883">
    <property type="entry name" value="AC_1"/>
    <property type="match status" value="1"/>
</dbReference>
<dbReference type="PANTHER" id="PTHR12338">
    <property type="entry name" value="AUTOTRANSPORTER"/>
    <property type="match status" value="1"/>
</dbReference>
<comment type="caution">
    <text evidence="3">The sequence shown here is derived from an EMBL/GenBank/DDBJ whole genome shotgun (WGS) entry which is preliminary data.</text>
</comment>
<dbReference type="GO" id="GO:0019867">
    <property type="term" value="C:outer membrane"/>
    <property type="evidence" value="ECO:0007669"/>
    <property type="project" value="InterPro"/>
</dbReference>
<dbReference type="CDD" id="cd01344">
    <property type="entry name" value="PL2_Passenger_AT"/>
    <property type="match status" value="1"/>
</dbReference>
<dbReference type="Pfam" id="PF03797">
    <property type="entry name" value="Autotransporter"/>
    <property type="match status" value="1"/>
</dbReference>
<dbReference type="InterPro" id="IPR050909">
    <property type="entry name" value="Bact_Autotransporter_VF"/>
</dbReference>
<reference evidence="3 4" key="1">
    <citation type="submission" date="2018-01" db="EMBL/GenBank/DDBJ databases">
        <title>Saezia sanguinis gen. nov., sp. nov., in the order Burkholderiales isolated from human blood.</title>
        <authorList>
            <person name="Medina-Pascual M.J."/>
            <person name="Valdezate S."/>
            <person name="Monzon S."/>
            <person name="Cuesta I."/>
            <person name="Carrasco G."/>
            <person name="Villalon P."/>
            <person name="Saez-Nieto J.A."/>
        </authorList>
    </citation>
    <scope>NUCLEOTIDE SEQUENCE [LARGE SCALE GENOMIC DNA]</scope>
    <source>
        <strain evidence="3 4">CNM695-12</strain>
    </source>
</reference>
<evidence type="ECO:0000256" key="1">
    <source>
        <dbReference type="SAM" id="Phobius"/>
    </source>
</evidence>
<gene>
    <name evidence="3" type="primary">icsA_3</name>
    <name evidence="3" type="ORF">CUZ56_00429</name>
</gene>
<keyword evidence="1" id="KW-0472">Membrane</keyword>
<feature type="domain" description="Autotransporter" evidence="2">
    <location>
        <begin position="528"/>
        <end position="810"/>
    </location>
</feature>
<dbReference type="Gene3D" id="2.160.20.20">
    <property type="match status" value="1"/>
</dbReference>
<dbReference type="Gene3D" id="2.40.128.130">
    <property type="entry name" value="Autotransporter beta-domain"/>
    <property type="match status" value="1"/>
</dbReference>
<dbReference type="InterPro" id="IPR036709">
    <property type="entry name" value="Autotransporte_beta_dom_sf"/>
</dbReference>
<keyword evidence="4" id="KW-1185">Reference proteome</keyword>
<keyword evidence="1" id="KW-0812">Transmembrane</keyword>
<evidence type="ECO:0000259" key="2">
    <source>
        <dbReference type="PROSITE" id="PS51208"/>
    </source>
</evidence>